<dbReference type="NCBIfam" id="TIGR01007">
    <property type="entry name" value="eps_fam"/>
    <property type="match status" value="1"/>
</dbReference>
<feature type="transmembrane region" description="Helical" evidence="18">
    <location>
        <begin position="490"/>
        <end position="510"/>
    </location>
</feature>
<keyword evidence="8 18" id="KW-0812">Transmembrane</keyword>
<evidence type="ECO:0000256" key="16">
    <source>
        <dbReference type="SAM" id="Coils"/>
    </source>
</evidence>
<dbReference type="GO" id="GO:0005524">
    <property type="term" value="F:ATP binding"/>
    <property type="evidence" value="ECO:0007669"/>
    <property type="project" value="UniProtKB-KW"/>
</dbReference>
<dbReference type="InterPro" id="IPR027417">
    <property type="entry name" value="P-loop_NTPase"/>
</dbReference>
<evidence type="ECO:0000256" key="5">
    <source>
        <dbReference type="ARBA" id="ARBA00022475"/>
    </source>
</evidence>
<feature type="domain" description="AAA" evidence="20">
    <location>
        <begin position="593"/>
        <end position="718"/>
    </location>
</feature>
<evidence type="ECO:0000256" key="8">
    <source>
        <dbReference type="ARBA" id="ARBA00022692"/>
    </source>
</evidence>
<dbReference type="PANTHER" id="PTHR32309">
    <property type="entry name" value="TYROSINE-PROTEIN KINASE"/>
    <property type="match status" value="1"/>
</dbReference>
<dbReference type="Gene3D" id="3.40.50.300">
    <property type="entry name" value="P-loop containing nucleotide triphosphate hydrolases"/>
    <property type="match status" value="1"/>
</dbReference>
<protein>
    <recommendedName>
        <fullName evidence="4">non-specific protein-tyrosine kinase</fullName>
        <ecNumber evidence="4">2.7.10.2</ecNumber>
    </recommendedName>
</protein>
<evidence type="ECO:0000256" key="3">
    <source>
        <dbReference type="ARBA" id="ARBA00008883"/>
    </source>
</evidence>
<comment type="caution">
    <text evidence="22">The sequence shown here is derived from an EMBL/GenBank/DDBJ whole genome shotgun (WGS) entry which is preliminary data.</text>
</comment>
<gene>
    <name evidence="22" type="ORF">COO20_07290</name>
</gene>
<dbReference type="Proteomes" id="UP000233597">
    <property type="component" value="Unassembled WGS sequence"/>
</dbReference>
<dbReference type="CDD" id="cd05387">
    <property type="entry name" value="BY-kinase"/>
    <property type="match status" value="1"/>
</dbReference>
<comment type="subcellular location">
    <subcellularLocation>
        <location evidence="1">Cell inner membrane</location>
        <topology evidence="1">Multi-pass membrane protein</topology>
    </subcellularLocation>
</comment>
<keyword evidence="16" id="KW-0175">Coiled coil</keyword>
<dbReference type="SUPFAM" id="SSF52540">
    <property type="entry name" value="P-loop containing nucleoside triphosphate hydrolases"/>
    <property type="match status" value="1"/>
</dbReference>
<comment type="similarity">
    <text evidence="3">Belongs to the etk/wzc family.</text>
</comment>
<dbReference type="EC" id="2.7.10.2" evidence="4"/>
<dbReference type="GO" id="GO:0005886">
    <property type="term" value="C:plasma membrane"/>
    <property type="evidence" value="ECO:0007669"/>
    <property type="project" value="UniProtKB-SubCell"/>
</dbReference>
<dbReference type="Pfam" id="PF13807">
    <property type="entry name" value="GNVR"/>
    <property type="match status" value="1"/>
</dbReference>
<keyword evidence="12 18" id="KW-1133">Transmembrane helix</keyword>
<comment type="catalytic activity">
    <reaction evidence="15">
        <text>L-tyrosyl-[protein] + ATP = O-phospho-L-tyrosyl-[protein] + ADP + H(+)</text>
        <dbReference type="Rhea" id="RHEA:10596"/>
        <dbReference type="Rhea" id="RHEA-COMP:10136"/>
        <dbReference type="Rhea" id="RHEA-COMP:20101"/>
        <dbReference type="ChEBI" id="CHEBI:15378"/>
        <dbReference type="ChEBI" id="CHEBI:30616"/>
        <dbReference type="ChEBI" id="CHEBI:46858"/>
        <dbReference type="ChEBI" id="CHEBI:61978"/>
        <dbReference type="ChEBI" id="CHEBI:456216"/>
        <dbReference type="EC" id="2.7.10.2"/>
    </reaction>
</comment>
<evidence type="ECO:0000256" key="11">
    <source>
        <dbReference type="ARBA" id="ARBA00022840"/>
    </source>
</evidence>
<evidence type="ECO:0000256" key="1">
    <source>
        <dbReference type="ARBA" id="ARBA00004429"/>
    </source>
</evidence>
<evidence type="ECO:0000256" key="18">
    <source>
        <dbReference type="SAM" id="Phobius"/>
    </source>
</evidence>
<evidence type="ECO:0000256" key="12">
    <source>
        <dbReference type="ARBA" id="ARBA00022989"/>
    </source>
</evidence>
<feature type="domain" description="Polysaccharide chain length determinant N-terminal" evidence="19">
    <location>
        <begin position="51"/>
        <end position="143"/>
    </location>
</feature>
<evidence type="ECO:0000256" key="17">
    <source>
        <dbReference type="SAM" id="MobiDB-lite"/>
    </source>
</evidence>
<evidence type="ECO:0000256" key="10">
    <source>
        <dbReference type="ARBA" id="ARBA00022777"/>
    </source>
</evidence>
<feature type="domain" description="Tyrosine-protein kinase G-rich" evidence="21">
    <location>
        <begin position="438"/>
        <end position="509"/>
    </location>
</feature>
<feature type="region of interest" description="Disordered" evidence="17">
    <location>
        <begin position="1"/>
        <end position="29"/>
    </location>
</feature>
<evidence type="ECO:0000256" key="2">
    <source>
        <dbReference type="ARBA" id="ARBA00007316"/>
    </source>
</evidence>
<feature type="coiled-coil region" evidence="16">
    <location>
        <begin position="412"/>
        <end position="456"/>
    </location>
</feature>
<keyword evidence="7" id="KW-0808">Transferase</keyword>
<dbReference type="Pfam" id="PF13614">
    <property type="entry name" value="AAA_31"/>
    <property type="match status" value="1"/>
</dbReference>
<name>A0A2N3KVK2_9PROT</name>
<evidence type="ECO:0000256" key="13">
    <source>
        <dbReference type="ARBA" id="ARBA00023136"/>
    </source>
</evidence>
<evidence type="ECO:0000256" key="7">
    <source>
        <dbReference type="ARBA" id="ARBA00022679"/>
    </source>
</evidence>
<evidence type="ECO:0000313" key="22">
    <source>
        <dbReference type="EMBL" id="PKR54557.1"/>
    </source>
</evidence>
<dbReference type="InterPro" id="IPR025669">
    <property type="entry name" value="AAA_dom"/>
</dbReference>
<dbReference type="AlphaFoldDB" id="A0A2N3KVK2"/>
<feature type="coiled-coil region" evidence="16">
    <location>
        <begin position="302"/>
        <end position="368"/>
    </location>
</feature>
<dbReference type="InterPro" id="IPR032807">
    <property type="entry name" value="GNVR"/>
</dbReference>
<keyword evidence="14" id="KW-0829">Tyrosine-protein kinase</keyword>
<dbReference type="InterPro" id="IPR050445">
    <property type="entry name" value="Bact_polysacc_biosynth/exp"/>
</dbReference>
<keyword evidence="5" id="KW-1003">Cell membrane</keyword>
<evidence type="ECO:0000256" key="4">
    <source>
        <dbReference type="ARBA" id="ARBA00011903"/>
    </source>
</evidence>
<keyword evidence="6" id="KW-0997">Cell inner membrane</keyword>
<keyword evidence="9" id="KW-0547">Nucleotide-binding</keyword>
<feature type="transmembrane region" description="Helical" evidence="18">
    <location>
        <begin position="68"/>
        <end position="88"/>
    </location>
</feature>
<dbReference type="InterPro" id="IPR003856">
    <property type="entry name" value="LPS_length_determ_N"/>
</dbReference>
<keyword evidence="11" id="KW-0067">ATP-binding</keyword>
<dbReference type="OrthoDB" id="230260at2"/>
<evidence type="ECO:0000256" key="9">
    <source>
        <dbReference type="ARBA" id="ARBA00022741"/>
    </source>
</evidence>
<reference evidence="22 23" key="1">
    <citation type="submission" date="2017-09" db="EMBL/GenBank/DDBJ databases">
        <title>Biodiversity and function of Thalassospira species in the particle-attached aromatic-hydrocarbon-degrading consortia from the surface seawater of the South China Sea.</title>
        <authorList>
            <person name="Dong C."/>
            <person name="Liu R."/>
            <person name="Shao Z."/>
        </authorList>
    </citation>
    <scope>NUCLEOTIDE SEQUENCE [LARGE SCALE GENOMIC DNA]</scope>
    <source>
        <strain evidence="22 23">CSC1P2</strain>
    </source>
</reference>
<evidence type="ECO:0000256" key="15">
    <source>
        <dbReference type="ARBA" id="ARBA00051245"/>
    </source>
</evidence>
<evidence type="ECO:0000259" key="20">
    <source>
        <dbReference type="Pfam" id="PF13614"/>
    </source>
</evidence>
<evidence type="ECO:0000313" key="23">
    <source>
        <dbReference type="Proteomes" id="UP000233597"/>
    </source>
</evidence>
<dbReference type="GO" id="GO:0004715">
    <property type="term" value="F:non-membrane spanning protein tyrosine kinase activity"/>
    <property type="evidence" value="ECO:0007669"/>
    <property type="project" value="UniProtKB-EC"/>
</dbReference>
<evidence type="ECO:0000259" key="19">
    <source>
        <dbReference type="Pfam" id="PF02706"/>
    </source>
</evidence>
<organism evidence="22 23">
    <name type="scientific">Thalassospira marina</name>
    <dbReference type="NCBI Taxonomy" id="2048283"/>
    <lineage>
        <taxon>Bacteria</taxon>
        <taxon>Pseudomonadati</taxon>
        <taxon>Pseudomonadota</taxon>
        <taxon>Alphaproteobacteria</taxon>
        <taxon>Rhodospirillales</taxon>
        <taxon>Thalassospiraceae</taxon>
        <taxon>Thalassospira</taxon>
    </lineage>
</organism>
<dbReference type="EMBL" id="NWTK01000004">
    <property type="protein sequence ID" value="PKR54557.1"/>
    <property type="molecule type" value="Genomic_DNA"/>
</dbReference>
<dbReference type="Pfam" id="PF02706">
    <property type="entry name" value="Wzz"/>
    <property type="match status" value="1"/>
</dbReference>
<evidence type="ECO:0000256" key="14">
    <source>
        <dbReference type="ARBA" id="ARBA00023137"/>
    </source>
</evidence>
<evidence type="ECO:0000256" key="6">
    <source>
        <dbReference type="ARBA" id="ARBA00022519"/>
    </source>
</evidence>
<keyword evidence="13 18" id="KW-0472">Membrane</keyword>
<sequence>MGQPGTKGYIPGASLSNSTTSSTVTANAQAEEKRSRLKSLANSFTPNNDNDEIDLQELLRTLWRRKSVIFSIVVLLTVLVTLVVFQIAPKYTAATNVIIDGRKNQVVDIESVMSGVSSEMGALLSEVEVIKSSSLIRRVVTDLNLEKDPEFNAELREVPWYKTLLKPETYVGDDFLVSIGLKKPEVLLSETEQAEERTNRVINNVKEHMDVSIVGRSQVIAISFTSTNARKASLIANTIADQYIVDQLEAKFEATRRATSWLNDRLASLRDKVQASEGAVQAYRESISSQVGQGSKLTEQQISELNSQLILAQANRAEAQARLNQVQRLLGNTADLSSAAEVLNSPLIQRLRDQEAELLRKVSELESRYGSRHPAMIKARAELTDLRGSIEREVRKIAQSLKNEVGVAQARVSTLQQSLNSLESKNNTQNQAEIRLRELEREANANRLLYENFLNRFKETNSQEDLQQADARIISRAEVPVDPSAPKKQLIIAVAFVGSIFLGVVLVFVLEQLDNSFRSTEQLEQIAGVPGIGMIPLLTGNLLGKTDVGRFPTHKPGSATTESVRSLRTSLMLSNVDNPPRIVGITSTVPSEGKSTLAAWLAQVTSNSGQRTLLVDCDLRRPTVHKTFGADNKHSLVELLADECTIDQAIKKDEETGLYLLPAKVTQANALDLLSSSHMQTTLMALREHFDFIVLDAPPILAVSDSKVIGLMADKMLYVVKWDSTPRGLVKAGLKETTEAGIDLAGAVLTQVNVKKHAKYGYGDYGYYYGRYKDYYAKG</sequence>
<keyword evidence="10 22" id="KW-0418">Kinase</keyword>
<evidence type="ECO:0000259" key="21">
    <source>
        <dbReference type="Pfam" id="PF13807"/>
    </source>
</evidence>
<dbReference type="PANTHER" id="PTHR32309:SF13">
    <property type="entry name" value="FERRIC ENTEROBACTIN TRANSPORT PROTEIN FEPE"/>
    <property type="match status" value="1"/>
</dbReference>
<comment type="similarity">
    <text evidence="2">Belongs to the CpsD/CapB family.</text>
</comment>
<accession>A0A2N3KVK2</accession>
<dbReference type="InterPro" id="IPR005702">
    <property type="entry name" value="Wzc-like_C"/>
</dbReference>
<proteinExistence type="inferred from homology"/>
<feature type="compositionally biased region" description="Low complexity" evidence="17">
    <location>
        <begin position="13"/>
        <end position="29"/>
    </location>
</feature>